<keyword evidence="1" id="KW-0812">Transmembrane</keyword>
<comment type="caution">
    <text evidence="2">The sequence shown here is derived from an EMBL/GenBank/DDBJ whole genome shotgun (WGS) entry which is preliminary data.</text>
</comment>
<dbReference type="EMBL" id="JARO02003141">
    <property type="protein sequence ID" value="KPP71092.1"/>
    <property type="molecule type" value="Genomic_DNA"/>
</dbReference>
<reference evidence="2 3" key="1">
    <citation type="submission" date="2015-08" db="EMBL/GenBank/DDBJ databases">
        <title>The genome of the Asian arowana (Scleropages formosus).</title>
        <authorList>
            <person name="Tan M.H."/>
            <person name="Gan H.M."/>
            <person name="Croft L.J."/>
            <person name="Austin C.M."/>
        </authorList>
    </citation>
    <scope>NUCLEOTIDE SEQUENCE [LARGE SCALE GENOMIC DNA]</scope>
    <source>
        <strain evidence="2">Aro1</strain>
    </source>
</reference>
<feature type="transmembrane region" description="Helical" evidence="1">
    <location>
        <begin position="26"/>
        <end position="45"/>
    </location>
</feature>
<dbReference type="Proteomes" id="UP000034805">
    <property type="component" value="Unassembled WGS sequence"/>
</dbReference>
<keyword evidence="1" id="KW-0472">Membrane</keyword>
<feature type="transmembrane region" description="Helical" evidence="1">
    <location>
        <begin position="51"/>
        <end position="75"/>
    </location>
</feature>
<name>A0A0P7UAR9_SCLFO</name>
<proteinExistence type="predicted"/>
<evidence type="ECO:0000313" key="3">
    <source>
        <dbReference type="Proteomes" id="UP000034805"/>
    </source>
</evidence>
<gene>
    <name evidence="2" type="ORF">Z043_110029</name>
</gene>
<keyword evidence="1" id="KW-1133">Transmembrane helix</keyword>
<organism evidence="2 3">
    <name type="scientific">Scleropages formosus</name>
    <name type="common">Asian bonytongue</name>
    <name type="synonym">Osteoglossum formosum</name>
    <dbReference type="NCBI Taxonomy" id="113540"/>
    <lineage>
        <taxon>Eukaryota</taxon>
        <taxon>Metazoa</taxon>
        <taxon>Chordata</taxon>
        <taxon>Craniata</taxon>
        <taxon>Vertebrata</taxon>
        <taxon>Euteleostomi</taxon>
        <taxon>Actinopterygii</taxon>
        <taxon>Neopterygii</taxon>
        <taxon>Teleostei</taxon>
        <taxon>Osteoglossocephala</taxon>
        <taxon>Osteoglossomorpha</taxon>
        <taxon>Osteoglossiformes</taxon>
        <taxon>Osteoglossidae</taxon>
        <taxon>Scleropages</taxon>
    </lineage>
</organism>
<protein>
    <submittedName>
        <fullName evidence="2">Uncharacterized protein</fullName>
    </submittedName>
</protein>
<accession>A0A0P7UAR9</accession>
<sequence>MAQVQVPPEACGSGWITPAWPPATQAIWVFSVPFQFIQVLFPLIFLHGIRLFQVTVTLFFFQLLLQPLLSAQLFLGKQVQIKIFLLFPLTFSHSSHPEKCLQD</sequence>
<evidence type="ECO:0000256" key="1">
    <source>
        <dbReference type="SAM" id="Phobius"/>
    </source>
</evidence>
<dbReference type="AlphaFoldDB" id="A0A0P7UAR9"/>
<evidence type="ECO:0000313" key="2">
    <source>
        <dbReference type="EMBL" id="KPP71092.1"/>
    </source>
</evidence>